<dbReference type="Proteomes" id="UP000885706">
    <property type="component" value="Unassembled WGS sequence"/>
</dbReference>
<reference evidence="3" key="1">
    <citation type="journal article" date="2020" name="mSystems">
        <title>Genome- and Community-Level Interaction Insights into Carbon Utilization and Element Cycling Functions of Hydrothermarchaeota in Hydrothermal Sediment.</title>
        <authorList>
            <person name="Zhou Z."/>
            <person name="Liu Y."/>
            <person name="Xu W."/>
            <person name="Pan J."/>
            <person name="Luo Z.H."/>
            <person name="Li M."/>
        </authorList>
    </citation>
    <scope>NUCLEOTIDE SEQUENCE [LARGE SCALE GENOMIC DNA]</scope>
    <source>
        <strain evidence="3">HyVt-113</strain>
    </source>
</reference>
<evidence type="ECO:0000259" key="2">
    <source>
        <dbReference type="PROSITE" id="PS51833"/>
    </source>
</evidence>
<dbReference type="PROSITE" id="PS51833">
    <property type="entry name" value="HDOD"/>
    <property type="match status" value="1"/>
</dbReference>
<dbReference type="AlphaFoldDB" id="A0A7V0IAB0"/>
<evidence type="ECO:0000313" key="3">
    <source>
        <dbReference type="EMBL" id="HDD35613.1"/>
    </source>
</evidence>
<protein>
    <submittedName>
        <fullName evidence="3">HDOD domain-containing protein</fullName>
    </submittedName>
</protein>
<gene>
    <name evidence="3" type="ORF">ENF30_02305</name>
</gene>
<dbReference type="Gene3D" id="1.10.3210.10">
    <property type="entry name" value="Hypothetical protein af1432"/>
    <property type="match status" value="1"/>
</dbReference>
<organism evidence="3">
    <name type="scientific">Desulfofervidus auxilii</name>
    <dbReference type="NCBI Taxonomy" id="1621989"/>
    <lineage>
        <taxon>Bacteria</taxon>
        <taxon>Pseudomonadati</taxon>
        <taxon>Thermodesulfobacteriota</taxon>
        <taxon>Candidatus Desulfofervidia</taxon>
        <taxon>Candidatus Desulfofervidales</taxon>
        <taxon>Candidatus Desulfofervidaceae</taxon>
        <taxon>Candidatus Desulfofervidus</taxon>
    </lineage>
</organism>
<dbReference type="PANTHER" id="PTHR33525">
    <property type="match status" value="1"/>
</dbReference>
<feature type="coiled-coil region" evidence="1">
    <location>
        <begin position="229"/>
        <end position="256"/>
    </location>
</feature>
<evidence type="ECO:0000256" key="1">
    <source>
        <dbReference type="SAM" id="Coils"/>
    </source>
</evidence>
<dbReference type="PANTHER" id="PTHR33525:SF3">
    <property type="entry name" value="RIBONUCLEASE Y"/>
    <property type="match status" value="1"/>
</dbReference>
<comment type="caution">
    <text evidence="3">The sequence shown here is derived from an EMBL/GenBank/DDBJ whole genome shotgun (WGS) entry which is preliminary data.</text>
</comment>
<keyword evidence="1" id="KW-0175">Coiled coil</keyword>
<dbReference type="InterPro" id="IPR013976">
    <property type="entry name" value="HDOD"/>
</dbReference>
<dbReference type="SUPFAM" id="SSF109604">
    <property type="entry name" value="HD-domain/PDEase-like"/>
    <property type="match status" value="1"/>
</dbReference>
<proteinExistence type="predicted"/>
<feature type="domain" description="HDOD" evidence="2">
    <location>
        <begin position="9"/>
        <end position="202"/>
    </location>
</feature>
<sequence>MEGKIDIKLPALRPVIQKILAIIDNPNASAYLVATEISQDPALTAKILGIVNSPFYGFPQRISSLSHAVVVLGMGVLKGILIAIHFSDEKYDPNIMPFILTLWQHQTDCSYAISEILSFYNKLLKDAKNSPAIITAALLHDIGKAIIAQNHPKRALSVYKANDLEAEKEVFSFTHEDVNLYLCEKWMLPDALKYPISFHHRPEEVPEIFWKETALIHLVDAIINEKKPKQEAIDILQISNKELEEIENRITNILSTKLTMKRP</sequence>
<dbReference type="InterPro" id="IPR052340">
    <property type="entry name" value="RNase_Y/CdgJ"/>
</dbReference>
<dbReference type="EMBL" id="DQWQ01000099">
    <property type="protein sequence ID" value="HDD35613.1"/>
    <property type="molecule type" value="Genomic_DNA"/>
</dbReference>
<dbReference type="Pfam" id="PF08668">
    <property type="entry name" value="HDOD"/>
    <property type="match status" value="1"/>
</dbReference>
<accession>A0A7V0IAB0</accession>
<name>A0A7V0IAB0_DESA2</name>